<comment type="function">
    <text evidence="11">Required for CpsD phosphorylation. Involved in the regulation of capsular polysaccharide biosynthesis. May be part of a complex that directs the coordinated polymerization and export to the cell surface of the capsular polysaccharide.</text>
</comment>
<keyword evidence="9 13" id="KW-0472">Membrane</keyword>
<gene>
    <name evidence="16" type="ORF">IWT126_00650</name>
</gene>
<evidence type="ECO:0000256" key="3">
    <source>
        <dbReference type="ARBA" id="ARBA00006683"/>
    </source>
</evidence>
<comment type="pathway">
    <text evidence="2">Capsule biogenesis; capsule polysaccharide biosynthesis.</text>
</comment>
<evidence type="ECO:0000259" key="14">
    <source>
        <dbReference type="Pfam" id="PF02706"/>
    </source>
</evidence>
<evidence type="ECO:0000256" key="1">
    <source>
        <dbReference type="ARBA" id="ARBA00004651"/>
    </source>
</evidence>
<reference evidence="16 17" key="1">
    <citation type="submission" date="2015-11" db="EMBL/GenBank/DDBJ databases">
        <title>Draft genome sequences of new species of the genus Lactobacillus isolated from orchardgrass silage.</title>
        <authorList>
            <person name="Tohno M."/>
            <person name="Tanizawa Y."/>
            <person name="Arita M."/>
        </authorList>
    </citation>
    <scope>NUCLEOTIDE SEQUENCE [LARGE SCALE GENOMIC DNA]</scope>
    <source>
        <strain evidence="16 17">IWT126</strain>
    </source>
</reference>
<evidence type="ECO:0000259" key="15">
    <source>
        <dbReference type="Pfam" id="PF13807"/>
    </source>
</evidence>
<feature type="region of interest" description="Disordered" evidence="12">
    <location>
        <begin position="265"/>
        <end position="290"/>
    </location>
</feature>
<dbReference type="InterPro" id="IPR032807">
    <property type="entry name" value="GNVR"/>
</dbReference>
<dbReference type="InterPro" id="IPR050445">
    <property type="entry name" value="Bact_polysacc_biosynth/exp"/>
</dbReference>
<dbReference type="EMBL" id="BCMG01000003">
    <property type="protein sequence ID" value="GAX00635.1"/>
    <property type="molecule type" value="Genomic_DNA"/>
</dbReference>
<dbReference type="Pfam" id="PF13807">
    <property type="entry name" value="GNVR"/>
    <property type="match status" value="1"/>
</dbReference>
<evidence type="ECO:0000256" key="11">
    <source>
        <dbReference type="ARBA" id="ARBA00045736"/>
    </source>
</evidence>
<evidence type="ECO:0000313" key="16">
    <source>
        <dbReference type="EMBL" id="GAX00635.1"/>
    </source>
</evidence>
<dbReference type="PANTHER" id="PTHR32309:SF13">
    <property type="entry name" value="FERRIC ENTEROBACTIN TRANSPORT PROTEIN FEPE"/>
    <property type="match status" value="1"/>
</dbReference>
<feature type="transmembrane region" description="Helical" evidence="13">
    <location>
        <begin position="18"/>
        <end position="40"/>
    </location>
</feature>
<evidence type="ECO:0000256" key="8">
    <source>
        <dbReference type="ARBA" id="ARBA00022989"/>
    </source>
</evidence>
<comment type="caution">
    <text evidence="16">The sequence shown here is derived from an EMBL/GenBank/DDBJ whole genome shotgun (WGS) entry which is preliminary data.</text>
</comment>
<comment type="similarity">
    <text evidence="3">Belongs to the CpsC/CapA family.</text>
</comment>
<dbReference type="OrthoDB" id="2360475at2"/>
<dbReference type="Proteomes" id="UP000198402">
    <property type="component" value="Unassembled WGS sequence"/>
</dbReference>
<accession>A0A1Z5IFR5</accession>
<keyword evidence="8 13" id="KW-1133">Transmembrane helix</keyword>
<keyword evidence="6 13" id="KW-0812">Transmembrane</keyword>
<name>A0A1Z5IFR5_9LACO</name>
<comment type="subcellular location">
    <subcellularLocation>
        <location evidence="1">Cell membrane</location>
        <topology evidence="1">Multi-pass membrane protein</topology>
    </subcellularLocation>
</comment>
<dbReference type="AlphaFoldDB" id="A0A1Z5IFR5"/>
<evidence type="ECO:0000256" key="7">
    <source>
        <dbReference type="ARBA" id="ARBA00022903"/>
    </source>
</evidence>
<evidence type="ECO:0000256" key="12">
    <source>
        <dbReference type="SAM" id="MobiDB-lite"/>
    </source>
</evidence>
<dbReference type="GO" id="GO:0005886">
    <property type="term" value="C:plasma membrane"/>
    <property type="evidence" value="ECO:0007669"/>
    <property type="project" value="UniProtKB-SubCell"/>
</dbReference>
<dbReference type="GO" id="GO:0000271">
    <property type="term" value="P:polysaccharide biosynthetic process"/>
    <property type="evidence" value="ECO:0007669"/>
    <property type="project" value="UniProtKB-KW"/>
</dbReference>
<dbReference type="PANTHER" id="PTHR32309">
    <property type="entry name" value="TYROSINE-PROTEIN KINASE"/>
    <property type="match status" value="1"/>
</dbReference>
<organism evidence="16 17">
    <name type="scientific">Secundilactobacillus silagei JCM 19001</name>
    <dbReference type="NCBI Taxonomy" id="1302250"/>
    <lineage>
        <taxon>Bacteria</taxon>
        <taxon>Bacillati</taxon>
        <taxon>Bacillota</taxon>
        <taxon>Bacilli</taxon>
        <taxon>Lactobacillales</taxon>
        <taxon>Lactobacillaceae</taxon>
        <taxon>Secundilactobacillus</taxon>
    </lineage>
</organism>
<dbReference type="GO" id="GO:0004713">
    <property type="term" value="F:protein tyrosine kinase activity"/>
    <property type="evidence" value="ECO:0007669"/>
    <property type="project" value="TreeGrafter"/>
</dbReference>
<evidence type="ECO:0000256" key="4">
    <source>
        <dbReference type="ARBA" id="ARBA00020739"/>
    </source>
</evidence>
<dbReference type="STRING" id="1302250.GCA_001313225_02511"/>
<evidence type="ECO:0000313" key="17">
    <source>
        <dbReference type="Proteomes" id="UP000198402"/>
    </source>
</evidence>
<evidence type="ECO:0000256" key="13">
    <source>
        <dbReference type="SAM" id="Phobius"/>
    </source>
</evidence>
<proteinExistence type="inferred from homology"/>
<keyword evidence="10" id="KW-0270">Exopolysaccharide synthesis</keyword>
<feature type="domain" description="Tyrosine-protein kinase G-rich" evidence="15">
    <location>
        <begin position="180"/>
        <end position="232"/>
    </location>
</feature>
<feature type="transmembrane region" description="Helical" evidence="13">
    <location>
        <begin position="211"/>
        <end position="230"/>
    </location>
</feature>
<keyword evidence="17" id="KW-1185">Reference proteome</keyword>
<dbReference type="InterPro" id="IPR003856">
    <property type="entry name" value="LPS_length_determ_N"/>
</dbReference>
<evidence type="ECO:0000256" key="2">
    <source>
        <dbReference type="ARBA" id="ARBA00005132"/>
    </source>
</evidence>
<dbReference type="RefSeq" id="WP_089136297.1">
    <property type="nucleotide sequence ID" value="NZ_BCMG01000003.1"/>
</dbReference>
<protein>
    <recommendedName>
        <fullName evidence="4">Capsular polysaccharide biosynthesis protein CpsC</fullName>
    </recommendedName>
</protein>
<evidence type="ECO:0000256" key="10">
    <source>
        <dbReference type="ARBA" id="ARBA00023169"/>
    </source>
</evidence>
<evidence type="ECO:0000256" key="9">
    <source>
        <dbReference type="ARBA" id="ARBA00023136"/>
    </source>
</evidence>
<keyword evidence="7" id="KW-0972">Capsule biogenesis/degradation</keyword>
<evidence type="ECO:0000256" key="6">
    <source>
        <dbReference type="ARBA" id="ARBA00022692"/>
    </source>
</evidence>
<keyword evidence="5" id="KW-1003">Cell membrane</keyword>
<sequence>MESTLDLRQMVGVLRKHIWFIIISTLVFAVAAFGVATIGMTPKYSSTTQILVNRKTTNQGFEAQNQQADVQMVSTYKDIITNPVILKQAQHKLAHPEEIIHPAVKAKYGKNAAGKRKLIRAPKPAVMKTTGRSYNVSVGELKQAVSVTSQQNSQVFALTAESTDPDLSAAMANQVASVFKTKIKSMMSVNNVTIVSNATPSDQPTSPKTKLITLAGAVVGILIGLGYAFIKELTDTTVKDDDFLTDELGLINLGHVATIKKHGTNDFRLKNNHPDNTNTTPTDQHKRVRV</sequence>
<feature type="domain" description="Polysaccharide chain length determinant N-terminal" evidence="14">
    <location>
        <begin position="4"/>
        <end position="89"/>
    </location>
</feature>
<evidence type="ECO:0000256" key="5">
    <source>
        <dbReference type="ARBA" id="ARBA00022475"/>
    </source>
</evidence>
<dbReference type="Pfam" id="PF02706">
    <property type="entry name" value="Wzz"/>
    <property type="match status" value="1"/>
</dbReference>